<feature type="domain" description="HTH marR-type" evidence="1">
    <location>
        <begin position="1"/>
        <end position="137"/>
    </location>
</feature>
<dbReference type="PROSITE" id="PS50995">
    <property type="entry name" value="HTH_MARR_2"/>
    <property type="match status" value="1"/>
</dbReference>
<dbReference type="InterPro" id="IPR016181">
    <property type="entry name" value="Acyl_CoA_acyltransferase"/>
</dbReference>
<dbReference type="PROSITE" id="PS51186">
    <property type="entry name" value="GNAT"/>
    <property type="match status" value="1"/>
</dbReference>
<protein>
    <submittedName>
        <fullName evidence="3">MarR family transcriptional regulator with acetyltransferase activity</fullName>
    </submittedName>
</protein>
<feature type="domain" description="N-acetyltransferase" evidence="2">
    <location>
        <begin position="144"/>
        <end position="294"/>
    </location>
</feature>
<accession>A0A3N4YUM7</accession>
<dbReference type="SUPFAM" id="SSF48179">
    <property type="entry name" value="6-phosphogluconate dehydrogenase C-terminal domain-like"/>
    <property type="match status" value="1"/>
</dbReference>
<evidence type="ECO:0000313" key="4">
    <source>
        <dbReference type="Proteomes" id="UP000280501"/>
    </source>
</evidence>
<dbReference type="SUPFAM" id="SSF51735">
    <property type="entry name" value="NAD(P)-binding Rossmann-fold domains"/>
    <property type="match status" value="1"/>
</dbReference>
<dbReference type="CDD" id="cd00090">
    <property type="entry name" value="HTH_ARSR"/>
    <property type="match status" value="1"/>
</dbReference>
<dbReference type="GO" id="GO:0016747">
    <property type="term" value="F:acyltransferase activity, transferring groups other than amino-acyl groups"/>
    <property type="evidence" value="ECO:0007669"/>
    <property type="project" value="InterPro"/>
</dbReference>
<dbReference type="OrthoDB" id="3185659at2"/>
<reference evidence="3 4" key="1">
    <citation type="submission" date="2018-11" db="EMBL/GenBank/DDBJ databases">
        <title>Sequencing the genomes of 1000 actinobacteria strains.</title>
        <authorList>
            <person name="Klenk H.-P."/>
        </authorList>
    </citation>
    <scope>NUCLEOTIDE SEQUENCE [LARGE SCALE GENOMIC DNA]</scope>
    <source>
        <strain evidence="3 4">DSM 15700</strain>
    </source>
</reference>
<dbReference type="InterPro" id="IPR029154">
    <property type="entry name" value="HIBADH-like_NADP-bd"/>
</dbReference>
<comment type="caution">
    <text evidence="3">The sequence shown here is derived from an EMBL/GenBank/DDBJ whole genome shotgun (WGS) entry which is preliminary data.</text>
</comment>
<dbReference type="Gene3D" id="1.10.10.10">
    <property type="entry name" value="Winged helix-like DNA-binding domain superfamily/Winged helix DNA-binding domain"/>
    <property type="match status" value="1"/>
</dbReference>
<dbReference type="InterPro" id="IPR013328">
    <property type="entry name" value="6PGD_dom2"/>
</dbReference>
<dbReference type="InterPro" id="IPR011991">
    <property type="entry name" value="ArsR-like_HTH"/>
</dbReference>
<dbReference type="InterPro" id="IPR036291">
    <property type="entry name" value="NAD(P)-bd_dom_sf"/>
</dbReference>
<dbReference type="PROSITE" id="PS00895">
    <property type="entry name" value="3_HYDROXYISOBUT_DH"/>
    <property type="match status" value="1"/>
</dbReference>
<dbReference type="SUPFAM" id="SSF46785">
    <property type="entry name" value="Winged helix' DNA-binding domain"/>
    <property type="match status" value="1"/>
</dbReference>
<dbReference type="InterPro" id="IPR000835">
    <property type="entry name" value="HTH_MarR-typ"/>
</dbReference>
<proteinExistence type="predicted"/>
<dbReference type="PANTHER" id="PTHR43580:SF2">
    <property type="entry name" value="CYTOKINE-LIKE NUCLEAR FACTOR N-PAC"/>
    <property type="match status" value="1"/>
</dbReference>
<dbReference type="GO" id="GO:0051287">
    <property type="term" value="F:NAD binding"/>
    <property type="evidence" value="ECO:0007669"/>
    <property type="project" value="InterPro"/>
</dbReference>
<dbReference type="Proteomes" id="UP000280501">
    <property type="component" value="Unassembled WGS sequence"/>
</dbReference>
<dbReference type="EMBL" id="RKQZ01000001">
    <property type="protein sequence ID" value="RPF22290.1"/>
    <property type="molecule type" value="Genomic_DNA"/>
</dbReference>
<dbReference type="Pfam" id="PF00583">
    <property type="entry name" value="Acetyltransf_1"/>
    <property type="match status" value="1"/>
</dbReference>
<evidence type="ECO:0000259" key="1">
    <source>
        <dbReference type="PROSITE" id="PS50995"/>
    </source>
</evidence>
<dbReference type="InterPro" id="IPR000182">
    <property type="entry name" value="GNAT_dom"/>
</dbReference>
<name>A0A3N4YUM7_9MICO</name>
<dbReference type="InterPro" id="IPR051265">
    <property type="entry name" value="HIBADH-related_NP60_sf"/>
</dbReference>
<dbReference type="Gene3D" id="3.40.630.30">
    <property type="match status" value="1"/>
</dbReference>
<dbReference type="RefSeq" id="WP_123815224.1">
    <property type="nucleotide sequence ID" value="NZ_RKQZ01000001.1"/>
</dbReference>
<dbReference type="Pfam" id="PF01047">
    <property type="entry name" value="MarR"/>
    <property type="match status" value="1"/>
</dbReference>
<dbReference type="InterPro" id="IPR036390">
    <property type="entry name" value="WH_DNA-bd_sf"/>
</dbReference>
<dbReference type="AlphaFoldDB" id="A0A3N4YUM7"/>
<dbReference type="SMART" id="SM00347">
    <property type="entry name" value="HTH_MARR"/>
    <property type="match status" value="1"/>
</dbReference>
<evidence type="ECO:0000313" key="3">
    <source>
        <dbReference type="EMBL" id="RPF22290.1"/>
    </source>
</evidence>
<dbReference type="GO" id="GO:0016054">
    <property type="term" value="P:organic acid catabolic process"/>
    <property type="evidence" value="ECO:0007669"/>
    <property type="project" value="UniProtKB-ARBA"/>
</dbReference>
<evidence type="ECO:0000259" key="2">
    <source>
        <dbReference type="PROSITE" id="PS51186"/>
    </source>
</evidence>
<keyword evidence="3" id="KW-0808">Transferase</keyword>
<dbReference type="InterPro" id="IPR008927">
    <property type="entry name" value="6-PGluconate_DH-like_C_sf"/>
</dbReference>
<dbReference type="SUPFAM" id="SSF55729">
    <property type="entry name" value="Acyl-CoA N-acyltransferases (Nat)"/>
    <property type="match status" value="1"/>
</dbReference>
<sequence length="588" mass="61956">MTEETQIDTVRAFNRVVTERLGVLEDRYLSRDRSLGLDRMLWEIGADGIEVRELRDRLGLDSGYASRQLRALEREGLITVAASEQDSRVRRARLTASGLAELGVLDRLSDELVEEILTPLSERQRAELVDATVTVRRLFTASEVTIVPADPATAAARRAVHTYHRTLDERFDGGFNPDRSLTAAADALRAPSGRFFLAVLKDAAVGCVGVTTDGAHAEIKQLWVAPEVRGLGIGSRLLATAEEAAASLGAGVVRLETNGSLTEAIALYRARGYREVAPFNDESYAHHWFEKPLSAGPGGPSGHVGFLGLGIMGLPMARRLARGGIPLTVWNRTPKADEELAAAGARTASSVAEVFARCETVFVMLRNEAAVDQVLRGAPGTLAALVAGHTIVNMGTLSPGYSAALAAEVEQAGGHYVEAPVSGSRAPAEEGKLVAMVAGRTDVVRRVVPLLAPMCARTTACGPVPSGLTTKLAANVFLIALVTGLAEAFHFGEKHGLDPHLLRGVLDAGQMASPISRVKTAKLVADDLTAQAAISDVHMNAELIGEAAAAAGVNVPLSDVCRALYGDAVARGDGAVAMVGIVRTIAAT</sequence>
<dbReference type="Gene3D" id="3.40.50.720">
    <property type="entry name" value="NAD(P)-binding Rossmann-like Domain"/>
    <property type="match status" value="1"/>
</dbReference>
<dbReference type="PANTHER" id="PTHR43580">
    <property type="entry name" value="OXIDOREDUCTASE GLYR1-RELATED"/>
    <property type="match status" value="1"/>
</dbReference>
<dbReference type="GO" id="GO:0016491">
    <property type="term" value="F:oxidoreductase activity"/>
    <property type="evidence" value="ECO:0007669"/>
    <property type="project" value="InterPro"/>
</dbReference>
<dbReference type="InterPro" id="IPR002204">
    <property type="entry name" value="3-OH-isobutyrate_DH-rel_CS"/>
</dbReference>
<dbReference type="InterPro" id="IPR006115">
    <property type="entry name" value="6PGDH_NADP-bd"/>
</dbReference>
<dbReference type="Gene3D" id="1.10.1040.10">
    <property type="entry name" value="N-(1-d-carboxylethyl)-l-norvaline Dehydrogenase, domain 2"/>
    <property type="match status" value="1"/>
</dbReference>
<dbReference type="CDD" id="cd04301">
    <property type="entry name" value="NAT_SF"/>
    <property type="match status" value="1"/>
</dbReference>
<dbReference type="InterPro" id="IPR036388">
    <property type="entry name" value="WH-like_DNA-bd_sf"/>
</dbReference>
<keyword evidence="4" id="KW-1185">Reference proteome</keyword>
<dbReference type="GO" id="GO:0003700">
    <property type="term" value="F:DNA-binding transcription factor activity"/>
    <property type="evidence" value="ECO:0007669"/>
    <property type="project" value="InterPro"/>
</dbReference>
<dbReference type="Pfam" id="PF03446">
    <property type="entry name" value="NAD_binding_2"/>
    <property type="match status" value="1"/>
</dbReference>
<dbReference type="GO" id="GO:0050661">
    <property type="term" value="F:NADP binding"/>
    <property type="evidence" value="ECO:0007669"/>
    <property type="project" value="InterPro"/>
</dbReference>
<organism evidence="3 4">
    <name type="scientific">Myceligenerans xiligouense</name>
    <dbReference type="NCBI Taxonomy" id="253184"/>
    <lineage>
        <taxon>Bacteria</taxon>
        <taxon>Bacillati</taxon>
        <taxon>Actinomycetota</taxon>
        <taxon>Actinomycetes</taxon>
        <taxon>Micrococcales</taxon>
        <taxon>Promicromonosporaceae</taxon>
        <taxon>Myceligenerans</taxon>
    </lineage>
</organism>
<gene>
    <name evidence="3" type="ORF">EDD34_2943</name>
</gene>
<dbReference type="Pfam" id="PF14833">
    <property type="entry name" value="NAD_binding_11"/>
    <property type="match status" value="1"/>
</dbReference>